<evidence type="ECO:0000256" key="1">
    <source>
        <dbReference type="ARBA" id="ARBA00004651"/>
    </source>
</evidence>
<evidence type="ECO:0000256" key="6">
    <source>
        <dbReference type="ARBA" id="ARBA00038076"/>
    </source>
</evidence>
<keyword evidence="3 7" id="KW-0812">Transmembrane</keyword>
<dbReference type="AlphaFoldDB" id="A0A7D5KP83"/>
<protein>
    <submittedName>
        <fullName evidence="10">ABC transporter permease</fullName>
    </submittedName>
</protein>
<dbReference type="Pfam" id="PF12704">
    <property type="entry name" value="MacB_PCD"/>
    <property type="match status" value="1"/>
</dbReference>
<reference evidence="10 11" key="1">
    <citation type="submission" date="2020-07" db="EMBL/GenBank/DDBJ databases">
        <title>Gai3-2, isolated from salt lake.</title>
        <authorList>
            <person name="Cui H."/>
            <person name="Shi X."/>
        </authorList>
    </citation>
    <scope>NUCLEOTIDE SEQUENCE [LARGE SCALE GENOMIC DNA]</scope>
    <source>
        <strain evidence="10 11">Gai3-2</strain>
    </source>
</reference>
<evidence type="ECO:0000259" key="8">
    <source>
        <dbReference type="Pfam" id="PF02687"/>
    </source>
</evidence>
<feature type="transmembrane region" description="Helical" evidence="7">
    <location>
        <begin position="383"/>
        <end position="404"/>
    </location>
</feature>
<dbReference type="InterPro" id="IPR050250">
    <property type="entry name" value="Macrolide_Exporter_MacB"/>
</dbReference>
<evidence type="ECO:0000256" key="4">
    <source>
        <dbReference type="ARBA" id="ARBA00022989"/>
    </source>
</evidence>
<keyword evidence="2" id="KW-1003">Cell membrane</keyword>
<comment type="similarity">
    <text evidence="6">Belongs to the ABC-4 integral membrane protein family.</text>
</comment>
<dbReference type="KEGG" id="halg:HUG10_17435"/>
<evidence type="ECO:0000256" key="5">
    <source>
        <dbReference type="ARBA" id="ARBA00023136"/>
    </source>
</evidence>
<name>A0A7D5KP83_9EURY</name>
<feature type="domain" description="MacB-like periplasmic core" evidence="9">
    <location>
        <begin position="21"/>
        <end position="253"/>
    </location>
</feature>
<keyword evidence="5 7" id="KW-0472">Membrane</keyword>
<keyword evidence="4 7" id="KW-1133">Transmembrane helix</keyword>
<evidence type="ECO:0000313" key="10">
    <source>
        <dbReference type="EMBL" id="QLG29202.1"/>
    </source>
</evidence>
<feature type="domain" description="ABC3 transporter permease C-terminal" evidence="8">
    <location>
        <begin position="299"/>
        <end position="411"/>
    </location>
</feature>
<dbReference type="InterPro" id="IPR003838">
    <property type="entry name" value="ABC3_permease_C"/>
</dbReference>
<dbReference type="Proteomes" id="UP000509750">
    <property type="component" value="Chromosome"/>
</dbReference>
<proteinExistence type="inferred from homology"/>
<evidence type="ECO:0000256" key="3">
    <source>
        <dbReference type="ARBA" id="ARBA00022692"/>
    </source>
</evidence>
<dbReference type="EMBL" id="CP058529">
    <property type="protein sequence ID" value="QLG29202.1"/>
    <property type="molecule type" value="Genomic_DNA"/>
</dbReference>
<dbReference type="GO" id="GO:0022857">
    <property type="term" value="F:transmembrane transporter activity"/>
    <property type="evidence" value="ECO:0007669"/>
    <property type="project" value="TreeGrafter"/>
</dbReference>
<feature type="transmembrane region" description="Helical" evidence="7">
    <location>
        <begin position="21"/>
        <end position="43"/>
    </location>
</feature>
<dbReference type="GeneID" id="56030654"/>
<gene>
    <name evidence="10" type="ORF">HUG10_17435</name>
</gene>
<comment type="subcellular location">
    <subcellularLocation>
        <location evidence="1">Cell membrane</location>
        <topology evidence="1">Multi-pass membrane protein</topology>
    </subcellularLocation>
</comment>
<feature type="transmembrane region" description="Helical" evidence="7">
    <location>
        <begin position="339"/>
        <end position="363"/>
    </location>
</feature>
<evidence type="ECO:0000259" key="9">
    <source>
        <dbReference type="Pfam" id="PF12704"/>
    </source>
</evidence>
<evidence type="ECO:0000256" key="7">
    <source>
        <dbReference type="SAM" id="Phobius"/>
    </source>
</evidence>
<dbReference type="OrthoDB" id="11469at2157"/>
<dbReference type="PANTHER" id="PTHR30572:SF4">
    <property type="entry name" value="ABC TRANSPORTER PERMEASE YTRF"/>
    <property type="match status" value="1"/>
</dbReference>
<sequence length="418" mass="43893">MNPLESVPMAWRSIRGHRLRSTLTTLGVVIGVGAVITFVTLGASLQVAIIGDVAADQSPAMTVATQPEGEGGGPGFGGGGAVFTEHDVRRIEAVDGVVTVIPLGSVALSGVSYRNQSVALSSMTATSPAYFDQPGQGNFTSGGNFSLGAREVVLNERAATLFETNVSVGDSITVTYSSGETVNATVVGILAAESNVGGFGDGAGSQPRVYGPTDPFYQSRLESPSTGERQRVYPLLTVVAEDYENVDEVERRVMTYLESDSDARTLLPSSYEVTVRTNEELVEQIQDILDTFTGFITGIAVISLVVGAIGIANIMLVSVTERTREIGIMKAVGFQNRDILQLFLVEAVILGLLGSVVGIVVGILGGYVATDVLDLPLMFPLEWAGIAVVVGILVGVVAGLYPAWTGARTDPIEALRYE</sequence>
<dbReference type="RefSeq" id="WP_179170776.1">
    <property type="nucleotide sequence ID" value="NZ_CP058529.1"/>
</dbReference>
<organism evidence="10 11">
    <name type="scientific">Halorarum halophilum</name>
    <dbReference type="NCBI Taxonomy" id="2743090"/>
    <lineage>
        <taxon>Archaea</taxon>
        <taxon>Methanobacteriati</taxon>
        <taxon>Methanobacteriota</taxon>
        <taxon>Stenosarchaea group</taxon>
        <taxon>Halobacteria</taxon>
        <taxon>Halobacteriales</taxon>
        <taxon>Haloferacaceae</taxon>
        <taxon>Halorarum</taxon>
    </lineage>
</organism>
<accession>A0A7D5KP83</accession>
<dbReference type="Pfam" id="PF02687">
    <property type="entry name" value="FtsX"/>
    <property type="match status" value="1"/>
</dbReference>
<dbReference type="PANTHER" id="PTHR30572">
    <property type="entry name" value="MEMBRANE COMPONENT OF TRANSPORTER-RELATED"/>
    <property type="match status" value="1"/>
</dbReference>
<dbReference type="GO" id="GO:0005886">
    <property type="term" value="C:plasma membrane"/>
    <property type="evidence" value="ECO:0007669"/>
    <property type="project" value="UniProtKB-SubCell"/>
</dbReference>
<evidence type="ECO:0000256" key="2">
    <source>
        <dbReference type="ARBA" id="ARBA00022475"/>
    </source>
</evidence>
<keyword evidence="11" id="KW-1185">Reference proteome</keyword>
<feature type="transmembrane region" description="Helical" evidence="7">
    <location>
        <begin position="295"/>
        <end position="319"/>
    </location>
</feature>
<evidence type="ECO:0000313" key="11">
    <source>
        <dbReference type="Proteomes" id="UP000509750"/>
    </source>
</evidence>
<dbReference type="InterPro" id="IPR025857">
    <property type="entry name" value="MacB_PCD"/>
</dbReference>